<dbReference type="EMBL" id="BGZK01000941">
    <property type="protein sequence ID" value="GBP65837.1"/>
    <property type="molecule type" value="Genomic_DNA"/>
</dbReference>
<comment type="caution">
    <text evidence="1">The sequence shown here is derived from an EMBL/GenBank/DDBJ whole genome shotgun (WGS) entry which is preliminary data.</text>
</comment>
<name>A0A4C1XUF7_EUMVA</name>
<keyword evidence="2" id="KW-1185">Reference proteome</keyword>
<evidence type="ECO:0000313" key="2">
    <source>
        <dbReference type="Proteomes" id="UP000299102"/>
    </source>
</evidence>
<gene>
    <name evidence="1" type="ORF">EVAR_85105_1</name>
</gene>
<organism evidence="1 2">
    <name type="scientific">Eumeta variegata</name>
    <name type="common">Bagworm moth</name>
    <name type="synonym">Eumeta japonica</name>
    <dbReference type="NCBI Taxonomy" id="151549"/>
    <lineage>
        <taxon>Eukaryota</taxon>
        <taxon>Metazoa</taxon>
        <taxon>Ecdysozoa</taxon>
        <taxon>Arthropoda</taxon>
        <taxon>Hexapoda</taxon>
        <taxon>Insecta</taxon>
        <taxon>Pterygota</taxon>
        <taxon>Neoptera</taxon>
        <taxon>Endopterygota</taxon>
        <taxon>Lepidoptera</taxon>
        <taxon>Glossata</taxon>
        <taxon>Ditrysia</taxon>
        <taxon>Tineoidea</taxon>
        <taxon>Psychidae</taxon>
        <taxon>Oiketicinae</taxon>
        <taxon>Eumeta</taxon>
    </lineage>
</organism>
<sequence>MKAFTPCLEEHSVIDDTYVSSLRSALGQRGPNLRTERGKSVAISIFYMTYDVKEISVMKTPHSPTLPACARARPAAALVFYDPLQAYDSSPLAFVPASLESTSNIDTASRRCGTTCACAWKLCGELLKIYGDVNFWRPQLGEAAYIFVAFTNHRPPAGGVPPSVAAFGEIKHACIARNFISRPAFDGRANIHRITLKLGFIDGAHEHAPEPAQHEALEKSLSIVLSFSLRRNEPKGMIPYGCFSLGHHTRPSGCATRAYNLKKYTDNFGADKSKQLLHLDELRSRTATRLDVRSKGRDDGFEFRMRRVRTSTSAAYAKNRSPRHLAAVAMLTAEYPF</sequence>
<reference evidence="1 2" key="1">
    <citation type="journal article" date="2019" name="Commun. Biol.">
        <title>The bagworm genome reveals a unique fibroin gene that provides high tensile strength.</title>
        <authorList>
            <person name="Kono N."/>
            <person name="Nakamura H."/>
            <person name="Ohtoshi R."/>
            <person name="Tomita M."/>
            <person name="Numata K."/>
            <person name="Arakawa K."/>
        </authorList>
    </citation>
    <scope>NUCLEOTIDE SEQUENCE [LARGE SCALE GENOMIC DNA]</scope>
</reference>
<dbReference type="Proteomes" id="UP000299102">
    <property type="component" value="Unassembled WGS sequence"/>
</dbReference>
<accession>A0A4C1XUF7</accession>
<protein>
    <submittedName>
        <fullName evidence="1">Uncharacterized protein</fullName>
    </submittedName>
</protein>
<proteinExistence type="predicted"/>
<evidence type="ECO:0000313" key="1">
    <source>
        <dbReference type="EMBL" id="GBP65837.1"/>
    </source>
</evidence>
<dbReference type="AlphaFoldDB" id="A0A4C1XUF7"/>